<keyword evidence="2" id="KW-0813">Transport</keyword>
<dbReference type="Pfam" id="PF00005">
    <property type="entry name" value="ABC_tran"/>
    <property type="match status" value="1"/>
</dbReference>
<evidence type="ECO:0000313" key="7">
    <source>
        <dbReference type="EMBL" id="MFD2703145.1"/>
    </source>
</evidence>
<dbReference type="RefSeq" id="WP_379264622.1">
    <property type="nucleotide sequence ID" value="NZ_JBHUMJ010000011.1"/>
</dbReference>
<dbReference type="InterPro" id="IPR003593">
    <property type="entry name" value="AAA+_ATPase"/>
</dbReference>
<dbReference type="Pfam" id="PF14524">
    <property type="entry name" value="Wzt_C"/>
    <property type="match status" value="1"/>
</dbReference>
<dbReference type="InterPro" id="IPR029439">
    <property type="entry name" value="Wzt_C"/>
</dbReference>
<dbReference type="PROSITE" id="PS50893">
    <property type="entry name" value="ABC_TRANSPORTER_2"/>
    <property type="match status" value="1"/>
</dbReference>
<dbReference type="Gene3D" id="3.40.50.300">
    <property type="entry name" value="P-loop containing nucleotide triphosphate hydrolases"/>
    <property type="match status" value="1"/>
</dbReference>
<accession>A0ABW5SX10</accession>
<dbReference type="InterPro" id="IPR003439">
    <property type="entry name" value="ABC_transporter-like_ATP-bd"/>
</dbReference>
<evidence type="ECO:0000313" key="8">
    <source>
        <dbReference type="Proteomes" id="UP001597540"/>
    </source>
</evidence>
<dbReference type="PANTHER" id="PTHR46743">
    <property type="entry name" value="TEICHOIC ACIDS EXPORT ATP-BINDING PROTEIN TAGH"/>
    <property type="match status" value="1"/>
</dbReference>
<evidence type="ECO:0000256" key="4">
    <source>
        <dbReference type="ARBA" id="ARBA00022840"/>
    </source>
</evidence>
<dbReference type="SUPFAM" id="SSF52540">
    <property type="entry name" value="P-loop containing nucleoside triphosphate hydrolases"/>
    <property type="match status" value="1"/>
</dbReference>
<evidence type="ECO:0000256" key="2">
    <source>
        <dbReference type="ARBA" id="ARBA00022448"/>
    </source>
</evidence>
<comment type="caution">
    <text evidence="7">The sequence shown here is derived from an EMBL/GenBank/DDBJ whole genome shotgun (WGS) entry which is preliminary data.</text>
</comment>
<reference evidence="8" key="1">
    <citation type="journal article" date="2019" name="Int. J. Syst. Evol. Microbiol.">
        <title>The Global Catalogue of Microorganisms (GCM) 10K type strain sequencing project: providing services to taxonomists for standard genome sequencing and annotation.</title>
        <authorList>
            <consortium name="The Broad Institute Genomics Platform"/>
            <consortium name="The Broad Institute Genome Sequencing Center for Infectious Disease"/>
            <person name="Wu L."/>
            <person name="Ma J."/>
        </authorList>
    </citation>
    <scope>NUCLEOTIDE SEQUENCE [LARGE SCALE GENOMIC DNA]</scope>
    <source>
        <strain evidence="8">KCTC 33849</strain>
    </source>
</reference>
<evidence type="ECO:0000259" key="6">
    <source>
        <dbReference type="PROSITE" id="PS50893"/>
    </source>
</evidence>
<dbReference type="InterPro" id="IPR015860">
    <property type="entry name" value="ABC_transpr_TagH-like"/>
</dbReference>
<dbReference type="EMBL" id="JBHUMJ010000011">
    <property type="protein sequence ID" value="MFD2703145.1"/>
    <property type="molecule type" value="Genomic_DNA"/>
</dbReference>
<keyword evidence="8" id="KW-1185">Reference proteome</keyword>
<protein>
    <submittedName>
        <fullName evidence="7">ABC transporter ATP-binding protein</fullName>
    </submittedName>
</protein>
<sequence length="424" mass="47497">MSSEMVVEAKKLSKQYKLYSRPTDRLKEALFRKKRHLDFMALNEVSFSISSGECVGIIGKNGSGKSTLLKLVTGVLSPTSGTINIKGKISALLELGAGFNPDLTGLENIYLNGTIMGYSRSEMDLRLNEILEFADIGEFINHPVKTYSSGMFVRLAFAVAINVDPDILIVDEALSVGDIRFQQKCYRKIDELKKEKTIIVVSHDMSVINKYCDRVIWINEGELIDEGTPKEISKKYQAFMIGANYKKYNYSQSEERSIDLKNSLINDIDPLADELDVMGDDSALITGISVVEIRSRQKVSIVDPGERIRVLIRLDVFREIEDPIIGFSVKDRLGTIIGQTNSFVIGERLYPIKAGTNYIFSFEFDFPSLNHGQYTISPAIASGTQEEHRQHSWVHDAFIIEVLPQGKDTLSGIIQLDDVSFTVL</sequence>
<keyword evidence="4 7" id="KW-0067">ATP-binding</keyword>
<dbReference type="CDD" id="cd10147">
    <property type="entry name" value="Wzt_C-like"/>
    <property type="match status" value="1"/>
</dbReference>
<dbReference type="InterPro" id="IPR027417">
    <property type="entry name" value="P-loop_NTPase"/>
</dbReference>
<dbReference type="InterPro" id="IPR050683">
    <property type="entry name" value="Bact_Polysacc_Export_ATP-bd"/>
</dbReference>
<keyword evidence="3" id="KW-0547">Nucleotide-binding</keyword>
<feature type="domain" description="ABC transporter" evidence="6">
    <location>
        <begin position="24"/>
        <end position="245"/>
    </location>
</feature>
<dbReference type="Gene3D" id="2.70.50.60">
    <property type="entry name" value="abc- transporter (atp binding component) like domain"/>
    <property type="match status" value="1"/>
</dbReference>
<dbReference type="PANTHER" id="PTHR46743:SF2">
    <property type="entry name" value="TEICHOIC ACIDS EXPORT ATP-BINDING PROTEIN TAGH"/>
    <property type="match status" value="1"/>
</dbReference>
<dbReference type="Proteomes" id="UP001597540">
    <property type="component" value="Unassembled WGS sequence"/>
</dbReference>
<dbReference type="GO" id="GO:0005524">
    <property type="term" value="F:ATP binding"/>
    <property type="evidence" value="ECO:0007669"/>
    <property type="project" value="UniProtKB-KW"/>
</dbReference>
<proteinExistence type="inferred from homology"/>
<organism evidence="7 8">
    <name type="scientific">Paenibacillus shunpengii</name>
    <dbReference type="NCBI Taxonomy" id="2054424"/>
    <lineage>
        <taxon>Bacteria</taxon>
        <taxon>Bacillati</taxon>
        <taxon>Bacillota</taxon>
        <taxon>Bacilli</taxon>
        <taxon>Bacillales</taxon>
        <taxon>Paenibacillaceae</taxon>
        <taxon>Paenibacillus</taxon>
    </lineage>
</organism>
<dbReference type="PROSITE" id="PS00211">
    <property type="entry name" value="ABC_TRANSPORTER_1"/>
    <property type="match status" value="1"/>
</dbReference>
<dbReference type="SMART" id="SM00382">
    <property type="entry name" value="AAA"/>
    <property type="match status" value="1"/>
</dbReference>
<gene>
    <name evidence="7" type="ORF">ACFSVM_22190</name>
</gene>
<name>A0ABW5SX10_9BACL</name>
<evidence type="ECO:0000256" key="3">
    <source>
        <dbReference type="ARBA" id="ARBA00022741"/>
    </source>
</evidence>
<dbReference type="CDD" id="cd03220">
    <property type="entry name" value="ABC_KpsT_Wzt"/>
    <property type="match status" value="1"/>
</dbReference>
<evidence type="ECO:0000256" key="1">
    <source>
        <dbReference type="ARBA" id="ARBA00005417"/>
    </source>
</evidence>
<evidence type="ECO:0000256" key="5">
    <source>
        <dbReference type="ARBA" id="ARBA00022967"/>
    </source>
</evidence>
<comment type="similarity">
    <text evidence="1">Belongs to the ABC transporter superfamily.</text>
</comment>
<dbReference type="InterPro" id="IPR017871">
    <property type="entry name" value="ABC_transporter-like_CS"/>
</dbReference>
<keyword evidence="5" id="KW-1278">Translocase</keyword>